<reference evidence="1 2" key="1">
    <citation type="journal article" date="2013" name="BMC Genomics">
        <title>Comparative genomics of Campylobacter concisus isolates reveals genetic diversity and provides insights into disease association.</title>
        <authorList>
            <person name="Deshpande N.P."/>
            <person name="Kaakoush N.O."/>
            <person name="Wilkins M.R."/>
            <person name="Mitchell H.M."/>
        </authorList>
    </citation>
    <scope>NUCLEOTIDE SEQUENCE [LARGE SCALE GENOMIC DNA]</scope>
    <source>
        <strain evidence="1 2">UNSW3</strain>
    </source>
</reference>
<dbReference type="PATRIC" id="fig|1242966.3.peg.350"/>
<dbReference type="InterPro" id="IPR027417">
    <property type="entry name" value="P-loop_NTPase"/>
</dbReference>
<dbReference type="SUPFAM" id="SSF52540">
    <property type="entry name" value="P-loop containing nucleoside triphosphate hydrolases"/>
    <property type="match status" value="1"/>
</dbReference>
<comment type="caution">
    <text evidence="1">The sequence shown here is derived from an EMBL/GenBank/DDBJ whole genome shotgun (WGS) entry which is preliminary data.</text>
</comment>
<dbReference type="RefSeq" id="WP_021083961.1">
    <property type="nucleotide sequence ID" value="NZ_ANNE01000003.1"/>
</dbReference>
<dbReference type="Gene3D" id="3.40.50.300">
    <property type="entry name" value="P-loop containing nucleotide triphosphate hydrolases"/>
    <property type="match status" value="1"/>
</dbReference>
<sequence length="335" mass="40343">MHKQIITSTGYGGTGSSAITDLLKEFDSGISMGDAEFWFLQDYDGVSDLEYYLIDGNHRSKVSMAISKFIKYIKTHSTFYNKFFGENFIKYSNEYINSLVDARFKKALSDYEVNNSFLKLWYFKLYPIMQLGIKKILKQDTFEFSPKIRLIDKYYSIPDKNRFYIETKKYTSKLFSLLDADNKYKFIAIDQLVPSINTNRYFNYIDNLKVIVVDRDPRDLFLLNETHWNGASYICDTTNIYEYINWYKTMREHRKIEEKNDNVVYIMIEELIYEYDKSLERLYKFLGLAKDEHINKRQCFNPDVSKNWTRLWKKYPKYKKEVEIIREHLNEYCYK</sequence>
<organism evidence="1 2">
    <name type="scientific">Campylobacter concisus UNSW3</name>
    <dbReference type="NCBI Taxonomy" id="1242966"/>
    <lineage>
        <taxon>Bacteria</taxon>
        <taxon>Pseudomonadati</taxon>
        <taxon>Campylobacterota</taxon>
        <taxon>Epsilonproteobacteria</taxon>
        <taxon>Campylobacterales</taxon>
        <taxon>Campylobacteraceae</taxon>
        <taxon>Campylobacter</taxon>
    </lineage>
</organism>
<evidence type="ECO:0000313" key="1">
    <source>
        <dbReference type="EMBL" id="ERJ23693.1"/>
    </source>
</evidence>
<gene>
    <name evidence="1" type="ORF">UNSW3_1068</name>
</gene>
<protein>
    <submittedName>
        <fullName evidence="1">Uncharacterized protein</fullName>
    </submittedName>
</protein>
<dbReference type="Proteomes" id="UP000016636">
    <property type="component" value="Unassembled WGS sequence"/>
</dbReference>
<dbReference type="AlphaFoldDB" id="U2GCG6"/>
<dbReference type="EMBL" id="ANNE01000003">
    <property type="protein sequence ID" value="ERJ23693.1"/>
    <property type="molecule type" value="Genomic_DNA"/>
</dbReference>
<proteinExistence type="predicted"/>
<accession>U2GCG6</accession>
<evidence type="ECO:0000313" key="2">
    <source>
        <dbReference type="Proteomes" id="UP000016636"/>
    </source>
</evidence>
<name>U2GCG6_9BACT</name>